<dbReference type="InterPro" id="IPR009330">
    <property type="entry name" value="LipoPS_heptP_kinase"/>
</dbReference>
<sequence>MIFTCWRKFKTLRYVKTYVMIIEYIEGIELV</sequence>
<name>A0A447TSG0_SALET</name>
<accession>A0A447TSG0</accession>
<dbReference type="Pfam" id="PF06176">
    <property type="entry name" value="WaaY"/>
    <property type="match status" value="1"/>
</dbReference>
<evidence type="ECO:0000313" key="1">
    <source>
        <dbReference type="EMBL" id="VEB52305.1"/>
    </source>
</evidence>
<dbReference type="Proteomes" id="UP000269208">
    <property type="component" value="Chromosome"/>
</dbReference>
<gene>
    <name evidence="1" type="primary">rfaY_1</name>
    <name evidence="1" type="ORF">NCTC6754_02057</name>
</gene>
<dbReference type="AlphaFoldDB" id="A0A447TSG0"/>
<protein>
    <submittedName>
        <fullName evidence="1">Lipopolysaccharide core biosynthesis protein</fullName>
    </submittedName>
</protein>
<organism evidence="1 2">
    <name type="scientific">Salmonella enterica I</name>
    <dbReference type="NCBI Taxonomy" id="59201"/>
    <lineage>
        <taxon>Bacteria</taxon>
        <taxon>Pseudomonadati</taxon>
        <taxon>Pseudomonadota</taxon>
        <taxon>Gammaproteobacteria</taxon>
        <taxon>Enterobacterales</taxon>
        <taxon>Enterobacteriaceae</taxon>
        <taxon>Salmonella</taxon>
    </lineage>
</organism>
<dbReference type="EMBL" id="LR134190">
    <property type="protein sequence ID" value="VEB52305.1"/>
    <property type="molecule type" value="Genomic_DNA"/>
</dbReference>
<reference evidence="1 2" key="1">
    <citation type="submission" date="2018-12" db="EMBL/GenBank/DDBJ databases">
        <authorList>
            <consortium name="Pathogen Informatics"/>
        </authorList>
    </citation>
    <scope>NUCLEOTIDE SEQUENCE [LARGE SCALE GENOMIC DNA]</scope>
    <source>
        <strain evidence="1 2">NCTC6754</strain>
    </source>
</reference>
<evidence type="ECO:0000313" key="2">
    <source>
        <dbReference type="Proteomes" id="UP000269208"/>
    </source>
</evidence>
<proteinExistence type="predicted"/>